<feature type="region of interest" description="Disordered" evidence="4">
    <location>
        <begin position="1"/>
        <end position="26"/>
    </location>
</feature>
<keyword evidence="6" id="KW-1185">Reference proteome</keyword>
<dbReference type="InterPro" id="IPR011989">
    <property type="entry name" value="ARM-like"/>
</dbReference>
<name>I7M0Y4_TETTS</name>
<dbReference type="AlphaFoldDB" id="I7M0Y4"/>
<dbReference type="SMART" id="SM00185">
    <property type="entry name" value="ARM"/>
    <property type="match status" value="4"/>
</dbReference>
<dbReference type="EMBL" id="GG662740">
    <property type="protein sequence ID" value="EAR92939.2"/>
    <property type="molecule type" value="Genomic_DNA"/>
</dbReference>
<dbReference type="RefSeq" id="XP_001013184.2">
    <property type="nucleotide sequence ID" value="XM_001013184.3"/>
</dbReference>
<keyword evidence="2" id="KW-0813">Transport</keyword>
<reference evidence="6" key="1">
    <citation type="journal article" date="2006" name="PLoS Biol.">
        <title>Macronuclear genome sequence of the ciliate Tetrahymena thermophila, a model eukaryote.</title>
        <authorList>
            <person name="Eisen J.A."/>
            <person name="Coyne R.S."/>
            <person name="Wu M."/>
            <person name="Wu D."/>
            <person name="Thiagarajan M."/>
            <person name="Wortman J.R."/>
            <person name="Badger J.H."/>
            <person name="Ren Q."/>
            <person name="Amedeo P."/>
            <person name="Jones K.M."/>
            <person name="Tallon L.J."/>
            <person name="Delcher A.L."/>
            <person name="Salzberg S.L."/>
            <person name="Silva J.C."/>
            <person name="Haas B.J."/>
            <person name="Majoros W.H."/>
            <person name="Farzad M."/>
            <person name="Carlton J.M."/>
            <person name="Smith R.K. Jr."/>
            <person name="Garg J."/>
            <person name="Pearlman R.E."/>
            <person name="Karrer K.M."/>
            <person name="Sun L."/>
            <person name="Manning G."/>
            <person name="Elde N.C."/>
            <person name="Turkewitz A.P."/>
            <person name="Asai D.J."/>
            <person name="Wilkes D.E."/>
            <person name="Wang Y."/>
            <person name="Cai H."/>
            <person name="Collins K."/>
            <person name="Stewart B.A."/>
            <person name="Lee S.R."/>
            <person name="Wilamowska K."/>
            <person name="Weinberg Z."/>
            <person name="Ruzzo W.L."/>
            <person name="Wloga D."/>
            <person name="Gaertig J."/>
            <person name="Frankel J."/>
            <person name="Tsao C.-C."/>
            <person name="Gorovsky M.A."/>
            <person name="Keeling P.J."/>
            <person name="Waller R.F."/>
            <person name="Patron N.J."/>
            <person name="Cherry J.M."/>
            <person name="Stover N.A."/>
            <person name="Krieger C.J."/>
            <person name="del Toro C."/>
            <person name="Ryder H.F."/>
            <person name="Williamson S.C."/>
            <person name="Barbeau R.A."/>
            <person name="Hamilton E.P."/>
            <person name="Orias E."/>
        </authorList>
    </citation>
    <scope>NUCLEOTIDE SEQUENCE [LARGE SCALE GENOMIC DNA]</scope>
    <source>
        <strain evidence="6">SB210</strain>
    </source>
</reference>
<organism evidence="5 6">
    <name type="scientific">Tetrahymena thermophila (strain SB210)</name>
    <dbReference type="NCBI Taxonomy" id="312017"/>
    <lineage>
        <taxon>Eukaryota</taxon>
        <taxon>Sar</taxon>
        <taxon>Alveolata</taxon>
        <taxon>Ciliophora</taxon>
        <taxon>Intramacronucleata</taxon>
        <taxon>Oligohymenophorea</taxon>
        <taxon>Hymenostomatida</taxon>
        <taxon>Tetrahymenina</taxon>
        <taxon>Tetrahymenidae</taxon>
        <taxon>Tetrahymena</taxon>
    </lineage>
</organism>
<dbReference type="Proteomes" id="UP000009168">
    <property type="component" value="Unassembled WGS sequence"/>
</dbReference>
<evidence type="ECO:0000313" key="5">
    <source>
        <dbReference type="EMBL" id="EAR92939.2"/>
    </source>
</evidence>
<dbReference type="Gene3D" id="1.25.10.10">
    <property type="entry name" value="Leucine-rich Repeat Variant"/>
    <property type="match status" value="1"/>
</dbReference>
<sequence length="548" mass="64389">MIEDSNIDDSKLKNYLEPQNDEEEEEPIEKMIINKKRENFQVQIRNSKKKQILQNNRVKMYQKYVKEIIHENGEQSQSIKSMIPEHILQSPQKLQIYLNQFIEDFKKEFENYNPQDYSALFKSLNHLRQFSFLQQSASVITQLIQSNLHNILIQLISPDFDSQLRYEAAWLLTNCLAASNCEDLDFITRNNYVNILEAFASLYQLWDNEKLFEIGIWGLTNLCVDIKEAAELFYQKYGFEKIEEKFITYQNNIDIQENLSWMMTVFSQYNKIFTKADKMTFLKLAEKQVMQNTNSSIQHYGIRIIYQLTIDDDCCQAIVKREKLIDFLLQLTHNSQYISYVIGIMGNIIACQYEVSQILMNHNILEYLSIALDNVRVDVRKESMWCIANLLTGSEEEIQQILDYNRLIEKVFRIARIDTIQVIYEVCMGLVNCLVKANNFQIMKLVQMGILEIFVSFFMIQDVNIVTKTLQGVGFLLDYGQNIKQSDQENPIKSNLQQLGFNQILSSLQCHPHDIVYDLSTEILNEHYSSDIKNQQLTNNNQMEECEI</sequence>
<dbReference type="eggNOG" id="KOG0166">
    <property type="taxonomic scope" value="Eukaryota"/>
</dbReference>
<proteinExistence type="inferred from homology"/>
<dbReference type="InterPro" id="IPR000225">
    <property type="entry name" value="Armadillo"/>
</dbReference>
<evidence type="ECO:0000313" key="6">
    <source>
        <dbReference type="Proteomes" id="UP000009168"/>
    </source>
</evidence>
<evidence type="ECO:0000256" key="3">
    <source>
        <dbReference type="ARBA" id="ARBA00022927"/>
    </source>
</evidence>
<dbReference type="KEGG" id="tet:TTHERM_00295520"/>
<accession>I7M0Y4</accession>
<keyword evidence="3" id="KW-0653">Protein transport</keyword>
<evidence type="ECO:0000256" key="2">
    <source>
        <dbReference type="ARBA" id="ARBA00022448"/>
    </source>
</evidence>
<evidence type="ECO:0000256" key="1">
    <source>
        <dbReference type="ARBA" id="ARBA00010394"/>
    </source>
</evidence>
<dbReference type="OrthoDB" id="26248at2759"/>
<dbReference type="PANTHER" id="PTHR23316">
    <property type="entry name" value="IMPORTIN ALPHA"/>
    <property type="match status" value="1"/>
</dbReference>
<dbReference type="InParanoid" id="I7M0Y4"/>
<dbReference type="GO" id="GO:0015031">
    <property type="term" value="P:protein transport"/>
    <property type="evidence" value="ECO:0007669"/>
    <property type="project" value="UniProtKB-KW"/>
</dbReference>
<evidence type="ECO:0000256" key="4">
    <source>
        <dbReference type="SAM" id="MobiDB-lite"/>
    </source>
</evidence>
<dbReference type="SUPFAM" id="SSF48371">
    <property type="entry name" value="ARM repeat"/>
    <property type="match status" value="1"/>
</dbReference>
<dbReference type="GeneID" id="7829436"/>
<dbReference type="STRING" id="312017.I7M0Y4"/>
<comment type="similarity">
    <text evidence="1">Belongs to the importin alpha family.</text>
</comment>
<gene>
    <name evidence="5" type="ORF">TTHERM_00295520</name>
</gene>
<dbReference type="InterPro" id="IPR016024">
    <property type="entry name" value="ARM-type_fold"/>
</dbReference>
<protein>
    <submittedName>
        <fullName evidence="5">Armadillo/beta-catenin repeat protein</fullName>
    </submittedName>
</protein>